<evidence type="ECO:0000256" key="5">
    <source>
        <dbReference type="ARBA" id="ARBA00023098"/>
    </source>
</evidence>
<evidence type="ECO:0000256" key="6">
    <source>
        <dbReference type="ARBA" id="ARBA00023315"/>
    </source>
</evidence>
<name>A0A1F4TUP2_UNCSA</name>
<dbReference type="SUPFAM" id="SSF51161">
    <property type="entry name" value="Trimeric LpxA-like enzymes"/>
    <property type="match status" value="1"/>
</dbReference>
<dbReference type="EMBL" id="MEUF01000015">
    <property type="protein sequence ID" value="OGC36367.1"/>
    <property type="molecule type" value="Genomic_DNA"/>
</dbReference>
<dbReference type="NCBIfam" id="TIGR01853">
    <property type="entry name" value="lipid_A_lpxD"/>
    <property type="match status" value="1"/>
</dbReference>
<dbReference type="Pfam" id="PF04613">
    <property type="entry name" value="LpxD"/>
    <property type="match status" value="1"/>
</dbReference>
<dbReference type="CDD" id="cd03352">
    <property type="entry name" value="LbH_LpxD"/>
    <property type="match status" value="1"/>
</dbReference>
<evidence type="ECO:0000256" key="2">
    <source>
        <dbReference type="ARBA" id="ARBA00022556"/>
    </source>
</evidence>
<dbReference type="GO" id="GO:0009245">
    <property type="term" value="P:lipid A biosynthetic process"/>
    <property type="evidence" value="ECO:0007669"/>
    <property type="project" value="UniProtKB-KW"/>
</dbReference>
<accession>A0A1F4TUP2</accession>
<keyword evidence="3" id="KW-0808">Transferase</keyword>
<dbReference type="Gene3D" id="2.160.10.10">
    <property type="entry name" value="Hexapeptide repeat proteins"/>
    <property type="match status" value="1"/>
</dbReference>
<protein>
    <recommendedName>
        <fullName evidence="7">UDP-3-O-[3-hydroxymyristoyl] glucosamine N-acyltransferase non-repeat region domain-containing protein</fullName>
    </recommendedName>
</protein>
<dbReference type="NCBIfam" id="NF002060">
    <property type="entry name" value="PRK00892.1"/>
    <property type="match status" value="1"/>
</dbReference>
<gene>
    <name evidence="8" type="ORF">A2311_02375</name>
</gene>
<dbReference type="Pfam" id="PF00132">
    <property type="entry name" value="Hexapep"/>
    <property type="match status" value="1"/>
</dbReference>
<sequence>MKLKKIAELVGGELAGGADVDIRGVALPNEATSRELIFILESKGLAEALKSQAGAVVAPVNTKIKDKPAVLVKNPRLAMAKILTLFAPKPGQKIGTIHKTAVIAPTAKLGQRVTIYPHVTIGDQVEIGDDCIIYPSATLYDRVKLGQRVIIHAGACLGVDGYGFVWANDHYEKIPQIGQVVVEDDCEIYANVCIARGTIGATRIGAGTKIDNLTHVAHNCVFGQHCAITALVGFAGSVTFQDHVSVGGMAGFNGHITIGENTVVMGKAGVTKDLPANSVVSGFPATQHKDDLEMQAALRRLPEILKQLKNQK</sequence>
<keyword evidence="5" id="KW-0443">Lipid metabolism</keyword>
<keyword evidence="4" id="KW-0677">Repeat</keyword>
<feature type="domain" description="UDP-3-O-[3-hydroxymyristoyl] glucosamine N-acyltransferase non-repeat region" evidence="7">
    <location>
        <begin position="19"/>
        <end position="85"/>
    </location>
</feature>
<dbReference type="GO" id="GO:0016410">
    <property type="term" value="F:N-acyltransferase activity"/>
    <property type="evidence" value="ECO:0007669"/>
    <property type="project" value="InterPro"/>
</dbReference>
<dbReference type="PANTHER" id="PTHR43378">
    <property type="entry name" value="UDP-3-O-ACYLGLUCOSAMINE N-ACYLTRANSFERASE"/>
    <property type="match status" value="1"/>
</dbReference>
<dbReference type="InterPro" id="IPR011004">
    <property type="entry name" value="Trimer_LpxA-like_sf"/>
</dbReference>
<keyword evidence="6" id="KW-0012">Acyltransferase</keyword>
<evidence type="ECO:0000256" key="1">
    <source>
        <dbReference type="ARBA" id="ARBA00022516"/>
    </source>
</evidence>
<evidence type="ECO:0000256" key="4">
    <source>
        <dbReference type="ARBA" id="ARBA00022737"/>
    </source>
</evidence>
<reference evidence="8 9" key="1">
    <citation type="journal article" date="2016" name="Nat. Commun.">
        <title>Thousands of microbial genomes shed light on interconnected biogeochemical processes in an aquifer system.</title>
        <authorList>
            <person name="Anantharaman K."/>
            <person name="Brown C.T."/>
            <person name="Hug L.A."/>
            <person name="Sharon I."/>
            <person name="Castelle C.J."/>
            <person name="Probst A.J."/>
            <person name="Thomas B.C."/>
            <person name="Singh A."/>
            <person name="Wilkins M.J."/>
            <person name="Karaoz U."/>
            <person name="Brodie E.L."/>
            <person name="Williams K.H."/>
            <person name="Hubbard S.S."/>
            <person name="Banfield J.F."/>
        </authorList>
    </citation>
    <scope>NUCLEOTIDE SEQUENCE [LARGE SCALE GENOMIC DNA]</scope>
</reference>
<organism evidence="8 9">
    <name type="scientific">candidate division WOR-1 bacterium RIFOXYB2_FULL_48_7</name>
    <dbReference type="NCBI Taxonomy" id="1802583"/>
    <lineage>
        <taxon>Bacteria</taxon>
        <taxon>Bacillati</taxon>
        <taxon>Saganbacteria</taxon>
    </lineage>
</organism>
<dbReference type="InterPro" id="IPR007691">
    <property type="entry name" value="LpxD"/>
</dbReference>
<dbReference type="Gene3D" id="3.40.1390.10">
    <property type="entry name" value="MurE/MurF, N-terminal domain"/>
    <property type="match status" value="1"/>
</dbReference>
<dbReference type="Proteomes" id="UP000178951">
    <property type="component" value="Unassembled WGS sequence"/>
</dbReference>
<dbReference type="InterPro" id="IPR001451">
    <property type="entry name" value="Hexapep"/>
</dbReference>
<proteinExistence type="predicted"/>
<dbReference type="GO" id="GO:0016020">
    <property type="term" value="C:membrane"/>
    <property type="evidence" value="ECO:0007669"/>
    <property type="project" value="GOC"/>
</dbReference>
<evidence type="ECO:0000256" key="3">
    <source>
        <dbReference type="ARBA" id="ARBA00022679"/>
    </source>
</evidence>
<evidence type="ECO:0000313" key="8">
    <source>
        <dbReference type="EMBL" id="OGC36367.1"/>
    </source>
</evidence>
<dbReference type="STRING" id="1802583.A2311_02375"/>
<keyword evidence="1" id="KW-0444">Lipid biosynthesis</keyword>
<dbReference type="PANTHER" id="PTHR43378:SF2">
    <property type="entry name" value="UDP-3-O-ACYLGLUCOSAMINE N-ACYLTRANSFERASE 1, MITOCHONDRIAL-RELATED"/>
    <property type="match status" value="1"/>
</dbReference>
<evidence type="ECO:0000259" key="7">
    <source>
        <dbReference type="Pfam" id="PF04613"/>
    </source>
</evidence>
<dbReference type="InterPro" id="IPR020573">
    <property type="entry name" value="UDP_GlcNAc_AcTrfase_non-rep"/>
</dbReference>
<comment type="caution">
    <text evidence="8">The sequence shown here is derived from an EMBL/GenBank/DDBJ whole genome shotgun (WGS) entry which is preliminary data.</text>
</comment>
<dbReference type="AlphaFoldDB" id="A0A1F4TUP2"/>
<keyword evidence="2" id="KW-0441">Lipid A biosynthesis</keyword>
<evidence type="ECO:0000313" key="9">
    <source>
        <dbReference type="Proteomes" id="UP000178951"/>
    </source>
</evidence>